<comment type="caution">
    <text evidence="1">The sequence shown here is derived from an EMBL/GenBank/DDBJ whole genome shotgun (WGS) entry which is preliminary data.</text>
</comment>
<keyword evidence="2" id="KW-1185">Reference proteome</keyword>
<dbReference type="InterPro" id="IPR003477">
    <property type="entry name" value="PemK-like"/>
</dbReference>
<accession>A0A158KW50</accession>
<dbReference type="Gene3D" id="2.30.30.110">
    <property type="match status" value="1"/>
</dbReference>
<gene>
    <name evidence="1" type="primary">mazF_2</name>
    <name evidence="1" type="ORF">AWB67_06810</name>
</gene>
<dbReference type="GO" id="GO:0016787">
    <property type="term" value="F:hydrolase activity"/>
    <property type="evidence" value="ECO:0007669"/>
    <property type="project" value="UniProtKB-KW"/>
</dbReference>
<name>A0A158KW50_9BURK</name>
<dbReference type="GO" id="GO:0016075">
    <property type="term" value="P:rRNA catabolic process"/>
    <property type="evidence" value="ECO:0007669"/>
    <property type="project" value="TreeGrafter"/>
</dbReference>
<evidence type="ECO:0000313" key="2">
    <source>
        <dbReference type="Proteomes" id="UP000054925"/>
    </source>
</evidence>
<dbReference type="SUPFAM" id="SSF50118">
    <property type="entry name" value="Cell growth inhibitor/plasmid maintenance toxic component"/>
    <property type="match status" value="1"/>
</dbReference>
<dbReference type="AlphaFoldDB" id="A0A158KW50"/>
<dbReference type="PANTHER" id="PTHR33988">
    <property type="entry name" value="ENDORIBONUCLEASE MAZF-RELATED"/>
    <property type="match status" value="1"/>
</dbReference>
<reference evidence="1" key="1">
    <citation type="submission" date="2016-01" db="EMBL/GenBank/DDBJ databases">
        <authorList>
            <person name="Peeters C."/>
        </authorList>
    </citation>
    <scope>NUCLEOTIDE SEQUENCE [LARGE SCALE GENOMIC DNA]</scope>
    <source>
        <strain evidence="1">LMG 22937</strain>
    </source>
</reference>
<dbReference type="PANTHER" id="PTHR33988:SF3">
    <property type="entry name" value="ENDORIBONUCLEASE TOXIN CHPB-RELATED"/>
    <property type="match status" value="1"/>
</dbReference>
<keyword evidence="1" id="KW-0378">Hydrolase</keyword>
<organism evidence="1 2">
    <name type="scientific">Caballeronia terrestris</name>
    <dbReference type="NCBI Taxonomy" id="1226301"/>
    <lineage>
        <taxon>Bacteria</taxon>
        <taxon>Pseudomonadati</taxon>
        <taxon>Pseudomonadota</taxon>
        <taxon>Betaproteobacteria</taxon>
        <taxon>Burkholderiales</taxon>
        <taxon>Burkholderiaceae</taxon>
        <taxon>Caballeronia</taxon>
    </lineage>
</organism>
<dbReference type="EMBL" id="FCOL02000144">
    <property type="protein sequence ID" value="SAL84943.1"/>
    <property type="molecule type" value="Genomic_DNA"/>
</dbReference>
<dbReference type="GO" id="GO:0006402">
    <property type="term" value="P:mRNA catabolic process"/>
    <property type="evidence" value="ECO:0007669"/>
    <property type="project" value="TreeGrafter"/>
</dbReference>
<protein>
    <submittedName>
        <fullName evidence="1">mRNA interferase MazF</fullName>
        <ecNumber evidence="1">3.1.-.-</ecNumber>
    </submittedName>
</protein>
<dbReference type="GO" id="GO:0004521">
    <property type="term" value="F:RNA endonuclease activity"/>
    <property type="evidence" value="ECO:0007669"/>
    <property type="project" value="TreeGrafter"/>
</dbReference>
<dbReference type="Pfam" id="PF02452">
    <property type="entry name" value="PemK_toxin"/>
    <property type="match status" value="1"/>
</dbReference>
<proteinExistence type="predicted"/>
<dbReference type="InterPro" id="IPR011067">
    <property type="entry name" value="Plasmid_toxin/cell-grow_inhib"/>
</dbReference>
<dbReference type="Proteomes" id="UP000054925">
    <property type="component" value="Unassembled WGS sequence"/>
</dbReference>
<dbReference type="GO" id="GO:0003677">
    <property type="term" value="F:DNA binding"/>
    <property type="evidence" value="ECO:0007669"/>
    <property type="project" value="InterPro"/>
</dbReference>
<dbReference type="EC" id="3.1.-.-" evidence="1"/>
<evidence type="ECO:0000313" key="1">
    <source>
        <dbReference type="EMBL" id="SAL84943.1"/>
    </source>
</evidence>
<sequence length="133" mass="14415">MILSATNWADPKIQTETIDGDAMRNGIPEAGDVVRLHIGPAKGNEQDGYRAVLVISDDVVNEITGKFTGLPITSTVRGWDTEIPIASLDRPGVALVDHIGSWSLTRNPSFKGERVTVEELDAAKYAIKAFLQL</sequence>
<dbReference type="RefSeq" id="WP_235025510.1">
    <property type="nucleotide sequence ID" value="NZ_FCOL02000144.1"/>
</dbReference>